<protein>
    <submittedName>
        <fullName evidence="1">Outer membrane beta-barrel protein</fullName>
    </submittedName>
</protein>
<dbReference type="Gene3D" id="2.40.160.10">
    <property type="entry name" value="Porin"/>
    <property type="match status" value="1"/>
</dbReference>
<dbReference type="InterPro" id="IPR018759">
    <property type="entry name" value="BBP2_2"/>
</dbReference>
<dbReference type="SUPFAM" id="SSF56935">
    <property type="entry name" value="Porins"/>
    <property type="match status" value="1"/>
</dbReference>
<proteinExistence type="predicted"/>
<reference evidence="1 2" key="1">
    <citation type="submission" date="2020-01" db="EMBL/GenBank/DDBJ databases">
        <title>Sphingomonas sp. C33 whole genome sequece.</title>
        <authorList>
            <person name="Park C."/>
        </authorList>
    </citation>
    <scope>NUCLEOTIDE SEQUENCE [LARGE SCALE GENOMIC DNA]</scope>
    <source>
        <strain evidence="1 2">C33</strain>
    </source>
</reference>
<dbReference type="Proteomes" id="UP000464468">
    <property type="component" value="Chromosome"/>
</dbReference>
<sequence length="389" mass="42870">MGGGQGPAGPNERRVEIRPSAQLIYDTNVYRVGQGFDLGGLARDDVRVTPSVDAIIALPVGRQTVFLNGNVGYDFYRRNSRLDRERIALSGGAQLRAGQRCSATVTGGYVRQQSDFTDVFATLAVPNTDERRSIDVQASCGGQVGLTQSFGYRHDESRNSSDLFRPLNTNSDSFNASIGYQRPTFGVLSIYGTYTTSAFPERRFLTPTGLVRDGVENYSAGISFERQIGRRITGTIALGYTWVNPRLDDTPDFRGVSYRAAIDLRPNDDFTVNLTASRNVEVQNFVAASYSITDLYGLTGTYQFNPRLRMNFGSSYQKRDFRAGPQLGGLPGFLLLPEDEVITGNIGLSYDLTRRLTLTTGFVQERRDSNNPIFNFKSSVVTAGISLLL</sequence>
<dbReference type="InterPro" id="IPR023614">
    <property type="entry name" value="Porin_dom_sf"/>
</dbReference>
<accession>A0A7Z2NV56</accession>
<gene>
    <name evidence="1" type="ORF">GVO57_03835</name>
</gene>
<dbReference type="KEGG" id="schy:GVO57_03835"/>
<dbReference type="AlphaFoldDB" id="A0A7Z2NV56"/>
<dbReference type="EMBL" id="CP047895">
    <property type="protein sequence ID" value="QHL90122.1"/>
    <property type="molecule type" value="Genomic_DNA"/>
</dbReference>
<dbReference type="RefSeq" id="WP_160592000.1">
    <property type="nucleotide sequence ID" value="NZ_CP047895.1"/>
</dbReference>
<name>A0A7Z2NV56_9SPHN</name>
<dbReference type="Pfam" id="PF10082">
    <property type="entry name" value="BBP2_2"/>
    <property type="match status" value="1"/>
</dbReference>
<evidence type="ECO:0000313" key="2">
    <source>
        <dbReference type="Proteomes" id="UP000464468"/>
    </source>
</evidence>
<keyword evidence="2" id="KW-1185">Reference proteome</keyword>
<evidence type="ECO:0000313" key="1">
    <source>
        <dbReference type="EMBL" id="QHL90122.1"/>
    </source>
</evidence>
<organism evidence="1 2">
    <name type="scientific">Sphingomonas changnyeongensis</name>
    <dbReference type="NCBI Taxonomy" id="2698679"/>
    <lineage>
        <taxon>Bacteria</taxon>
        <taxon>Pseudomonadati</taxon>
        <taxon>Pseudomonadota</taxon>
        <taxon>Alphaproteobacteria</taxon>
        <taxon>Sphingomonadales</taxon>
        <taxon>Sphingomonadaceae</taxon>
        <taxon>Sphingomonas</taxon>
    </lineage>
</organism>